<dbReference type="EMBL" id="WNWQ01000215">
    <property type="protein sequence ID" value="KAE9974071.1"/>
    <property type="molecule type" value="Genomic_DNA"/>
</dbReference>
<evidence type="ECO:0000313" key="6">
    <source>
        <dbReference type="Proteomes" id="UP000490939"/>
    </source>
</evidence>
<dbReference type="GO" id="GO:0005975">
    <property type="term" value="P:carbohydrate metabolic process"/>
    <property type="evidence" value="ECO:0007669"/>
    <property type="project" value="InterPro"/>
</dbReference>
<dbReference type="SUPFAM" id="SSF48208">
    <property type="entry name" value="Six-hairpin glycosidases"/>
    <property type="match status" value="1"/>
</dbReference>
<dbReference type="EMBL" id="WNWS01000378">
    <property type="protein sequence ID" value="KAE9969119.1"/>
    <property type="molecule type" value="Genomic_DNA"/>
</dbReference>
<dbReference type="EMBL" id="WNWR01000065">
    <property type="protein sequence ID" value="KAE9992248.1"/>
    <property type="molecule type" value="Genomic_DNA"/>
</dbReference>
<dbReference type="InterPro" id="IPR008928">
    <property type="entry name" value="6-hairpin_glycosidase_sf"/>
</dbReference>
<evidence type="ECO:0000313" key="3">
    <source>
        <dbReference type="EMBL" id="KAE9974071.1"/>
    </source>
</evidence>
<organism evidence="4 6">
    <name type="scientific">Venturia inaequalis</name>
    <name type="common">Apple scab fungus</name>
    <dbReference type="NCBI Taxonomy" id="5025"/>
    <lineage>
        <taxon>Eukaryota</taxon>
        <taxon>Fungi</taxon>
        <taxon>Dikarya</taxon>
        <taxon>Ascomycota</taxon>
        <taxon>Pezizomycotina</taxon>
        <taxon>Dothideomycetes</taxon>
        <taxon>Pleosporomycetidae</taxon>
        <taxon>Venturiales</taxon>
        <taxon>Venturiaceae</taxon>
        <taxon>Venturia</taxon>
    </lineage>
</organism>
<comment type="caution">
    <text evidence="4">The sequence shown here is derived from an EMBL/GenBank/DDBJ whole genome shotgun (WGS) entry which is preliminary data.</text>
</comment>
<evidence type="ECO:0000313" key="2">
    <source>
        <dbReference type="EMBL" id="KAE9969119.1"/>
    </source>
</evidence>
<keyword evidence="1" id="KW-0732">Signal</keyword>
<sequence length="411" mass="45787">MYLSFTASTLTFLLAFLPFPLLVQGNASYQNNAVTAVRVLQNWYNQSTGLYQSTGWWNSANCITVLADLTAIDSQLDIITGQIWPNTFEKAQKFNLRQSRSPNSCETTVCTDAKKRSLAFNATKRYPTNGVEKREVQSVDGLEVEDADPKAFLNGFYDDEAWWALAWIKVYDLTKTPQYLQAANDIFADMVDTGYNATCGGIWWDKKKRANTAIANELFLSVAAHLANRMANKDYYTNWALRQWDWFQRSGMINPDNTINDGLNLTTCKNDGGLVWSYNQGVILGALVELTQATNNDQYLLDAQDIANGAIRTMVDSDGILHDPREPNLGGDGYQFKGVFARNLHQLQKATGSALYKDFLQRNAQAVWDRSRNKQDSVFTASWSGPFDVAYANAATQSSGLDALVAAAAVQ</sequence>
<keyword evidence="6" id="KW-1185">Reference proteome</keyword>
<dbReference type="Proteomes" id="UP000490939">
    <property type="component" value="Unassembled WGS sequence"/>
</dbReference>
<proteinExistence type="predicted"/>
<accession>A0A8H3VR14</accession>
<dbReference type="Pfam" id="PF03663">
    <property type="entry name" value="Glyco_hydro_76"/>
    <property type="match status" value="1"/>
</dbReference>
<name>A0A8H3VR14_VENIN</name>
<dbReference type="Gene3D" id="1.50.10.20">
    <property type="match status" value="1"/>
</dbReference>
<dbReference type="Proteomes" id="UP000433883">
    <property type="component" value="Unassembled WGS sequence"/>
</dbReference>
<evidence type="ECO:0000313" key="4">
    <source>
        <dbReference type="EMBL" id="KAE9992248.1"/>
    </source>
</evidence>
<dbReference type="Proteomes" id="UP000447873">
    <property type="component" value="Unassembled WGS sequence"/>
</dbReference>
<dbReference type="OrthoDB" id="9984024at2759"/>
<dbReference type="InterPro" id="IPR005198">
    <property type="entry name" value="Glyco_hydro_76"/>
</dbReference>
<evidence type="ECO:0008006" key="7">
    <source>
        <dbReference type="Google" id="ProtNLM"/>
    </source>
</evidence>
<dbReference type="PANTHER" id="PTHR47791:SF1">
    <property type="entry name" value="ENDO MANNANASE, GH76 FAMILY (EUROFUNG)"/>
    <property type="match status" value="1"/>
</dbReference>
<dbReference type="InterPro" id="IPR053169">
    <property type="entry name" value="MUG_Protein"/>
</dbReference>
<dbReference type="PANTHER" id="PTHR47791">
    <property type="entry name" value="MEIOTICALLY UP-REGULATED GENE 191 PROTEIN"/>
    <property type="match status" value="1"/>
</dbReference>
<protein>
    <recommendedName>
        <fullName evidence="7">Glycoside hydrolase family 76 protein</fullName>
    </recommendedName>
</protein>
<feature type="chain" id="PRO_5044690930" description="Glycoside hydrolase family 76 protein" evidence="1">
    <location>
        <begin position="26"/>
        <end position="411"/>
    </location>
</feature>
<evidence type="ECO:0000313" key="5">
    <source>
        <dbReference type="Proteomes" id="UP000447873"/>
    </source>
</evidence>
<evidence type="ECO:0000256" key="1">
    <source>
        <dbReference type="SAM" id="SignalP"/>
    </source>
</evidence>
<reference evidence="4 6" key="1">
    <citation type="submission" date="2019-07" db="EMBL/GenBank/DDBJ databases">
        <title>Venturia inaequalis Genome Resource.</title>
        <authorList>
            <person name="Lichtner F.J."/>
        </authorList>
    </citation>
    <scope>NUCLEOTIDE SEQUENCE [LARGE SCALE GENOMIC DNA]</scope>
    <source>
        <strain evidence="2 5">120213</strain>
        <strain evidence="3">Bline_iso_100314</strain>
        <strain evidence="4 6">DMI_063113</strain>
    </source>
</reference>
<feature type="signal peptide" evidence="1">
    <location>
        <begin position="1"/>
        <end position="25"/>
    </location>
</feature>
<dbReference type="AlphaFoldDB" id="A0A8H3VR14"/>
<gene>
    <name evidence="3" type="ORF">BLS_003284</name>
    <name evidence="4" type="ORF">EG327_009626</name>
    <name evidence="2" type="ORF">EG328_007041</name>
</gene>